<evidence type="ECO:0000259" key="3">
    <source>
        <dbReference type="PROSITE" id="PS51192"/>
    </source>
</evidence>
<sequence length="951" mass="102917">MAWLRTFAAPLTVALAGLLGVASAARHVEQHRVNVETEAEAGMVPAPINRALQRAQGVAESKLHFYELAKNNSLNKSALAADAAAEKMSLMEDMKAKASEQQAQVEMSRKAMVAAEEAASKHDEHNAGLENALSKFNGLSQDVEGLQENVTMLEEALALTLARMQKHLDAVKASTAQAASDAEQAAQKAQQELRTLQGKFDRAVSNATKSEAESKEAADAARGAKKDHEDGQQTVELIKQLRRAVDEFYSAVDEVTLYSSHSGSFEEDPLLKPALKKYNVMAASFMKIQSVAPDVYEKVKRAMPEIERNYEWAIAVKCDPNEELMKNDEPLPEFDAQCGSGLFTKVGMTKLIIPETPVNTAAWKGPIVELYDVVVTSYETFLLNQEMFTRESWTCVVLDEAQSIKNHATQTSSAVKRLCKATFRLALTGTPIENSLDDVHSILEFVEPDCAGCLQDFRQRFPDTEEGRACLRKLLQLITLRRDSGEVVQLVAKEEVEVPLRMAPDQAALYKVLQEAALRQEIAPHRCLRELELLCTHPWCYAKRGTGEDLTEEALNRRRVVSKVDVLLRAACGTLQPAIRQPALCSKAMSSSTAFAMLSVAGPGPDLGSSRKAFPIAWQPAAASLQGASGSSGVQLLSSSAAVTVATLAMRHVTQRKRSTSSRVAVAAQCKKTQCVHPDKPMMFACADCPRRGVAPELDEEPLAAAAFLGESVPSNTCSKKTQCVHPDKPMMFACADCPRRGVAPELDEEPLAAAAFLGESIPCNTCSKKTQCVHPDKPMMFACAALSQSTDFEGADCPRRGVAPELDEEPLAAAAFLGESVPSNTCSKKTQCVHPDKPMMFACADCPRRGVAPELDEEPLAAAAFLGESIPCNTCSKKTQCVHPDKPMMFACAALSQSTDFEGADCPRRGVAPELDEEPLAAAAFLGESVPSNACSSKCTQSAGEERLYN</sequence>
<proteinExistence type="predicted"/>
<dbReference type="Gene3D" id="3.40.50.300">
    <property type="entry name" value="P-loop containing nucleotide triphosphate hydrolases"/>
    <property type="match status" value="1"/>
</dbReference>
<feature type="region of interest" description="Disordered" evidence="1">
    <location>
        <begin position="199"/>
        <end position="233"/>
    </location>
</feature>
<keyword evidence="4" id="KW-0238">DNA-binding</keyword>
<comment type="caution">
    <text evidence="4">The sequence shown here is derived from an EMBL/GenBank/DDBJ whole genome shotgun (WGS) entry which is preliminary data.</text>
</comment>
<feature type="compositionally biased region" description="Polar residues" evidence="1">
    <location>
        <begin position="932"/>
        <end position="944"/>
    </location>
</feature>
<dbReference type="GO" id="GO:0005524">
    <property type="term" value="F:ATP binding"/>
    <property type="evidence" value="ECO:0007669"/>
    <property type="project" value="InterPro"/>
</dbReference>
<dbReference type="GO" id="GO:0004386">
    <property type="term" value="F:helicase activity"/>
    <property type="evidence" value="ECO:0007669"/>
    <property type="project" value="UniProtKB-KW"/>
</dbReference>
<feature type="signal peptide" evidence="2">
    <location>
        <begin position="1"/>
        <end position="24"/>
    </location>
</feature>
<accession>A0A1Q9EXJ2</accession>
<feature type="chain" id="PRO_5012819328" evidence="2">
    <location>
        <begin position="25"/>
        <end position="951"/>
    </location>
</feature>
<organism evidence="4 5">
    <name type="scientific">Symbiodinium microadriaticum</name>
    <name type="common">Dinoflagellate</name>
    <name type="synonym">Zooxanthella microadriatica</name>
    <dbReference type="NCBI Taxonomy" id="2951"/>
    <lineage>
        <taxon>Eukaryota</taxon>
        <taxon>Sar</taxon>
        <taxon>Alveolata</taxon>
        <taxon>Dinophyceae</taxon>
        <taxon>Suessiales</taxon>
        <taxon>Symbiodiniaceae</taxon>
        <taxon>Symbiodinium</taxon>
    </lineage>
</organism>
<feature type="compositionally biased region" description="Basic and acidic residues" evidence="1">
    <location>
        <begin position="210"/>
        <end position="231"/>
    </location>
</feature>
<dbReference type="Pfam" id="PF00176">
    <property type="entry name" value="SNF2-rel_dom"/>
    <property type="match status" value="1"/>
</dbReference>
<keyword evidence="4" id="KW-0378">Hydrolase</keyword>
<evidence type="ECO:0000313" key="5">
    <source>
        <dbReference type="Proteomes" id="UP000186817"/>
    </source>
</evidence>
<keyword evidence="4" id="KW-0547">Nucleotide-binding</keyword>
<dbReference type="OrthoDB" id="439983at2759"/>
<protein>
    <submittedName>
        <fullName evidence="4">Chromodomain-helicase-DNA-binding protein 1-like</fullName>
    </submittedName>
</protein>
<reference evidence="4 5" key="1">
    <citation type="submission" date="2016-02" db="EMBL/GenBank/DDBJ databases">
        <title>Genome analysis of coral dinoflagellate symbionts highlights evolutionary adaptations to a symbiotic lifestyle.</title>
        <authorList>
            <person name="Aranda M."/>
            <person name="Li Y."/>
            <person name="Liew Y.J."/>
            <person name="Baumgarten S."/>
            <person name="Simakov O."/>
            <person name="Wilson M."/>
            <person name="Piel J."/>
            <person name="Ashoor H."/>
            <person name="Bougouffa S."/>
            <person name="Bajic V.B."/>
            <person name="Ryu T."/>
            <person name="Ravasi T."/>
            <person name="Bayer T."/>
            <person name="Micklem G."/>
            <person name="Kim H."/>
            <person name="Bhak J."/>
            <person name="Lajeunesse T.C."/>
            <person name="Voolstra C.R."/>
        </authorList>
    </citation>
    <scope>NUCLEOTIDE SEQUENCE [LARGE SCALE GENOMIC DNA]</scope>
    <source>
        <strain evidence="4 5">CCMP2467</strain>
    </source>
</reference>
<dbReference type="InterPro" id="IPR038718">
    <property type="entry name" value="SNF2-like_sf"/>
</dbReference>
<keyword evidence="4" id="KW-0347">Helicase</keyword>
<dbReference type="PANTHER" id="PTHR10799">
    <property type="entry name" value="SNF2/RAD54 HELICASE FAMILY"/>
    <property type="match status" value="1"/>
</dbReference>
<evidence type="ECO:0000313" key="4">
    <source>
        <dbReference type="EMBL" id="OLQ12158.1"/>
    </source>
</evidence>
<evidence type="ECO:0000256" key="2">
    <source>
        <dbReference type="SAM" id="SignalP"/>
    </source>
</evidence>
<dbReference type="PROSITE" id="PS51192">
    <property type="entry name" value="HELICASE_ATP_BIND_1"/>
    <property type="match status" value="1"/>
</dbReference>
<dbReference type="GO" id="GO:0003677">
    <property type="term" value="F:DNA binding"/>
    <property type="evidence" value="ECO:0007669"/>
    <property type="project" value="UniProtKB-KW"/>
</dbReference>
<dbReference type="Gene3D" id="3.40.50.10810">
    <property type="entry name" value="Tandem AAA-ATPase domain"/>
    <property type="match status" value="1"/>
</dbReference>
<dbReference type="Proteomes" id="UP000186817">
    <property type="component" value="Unassembled WGS sequence"/>
</dbReference>
<dbReference type="EMBL" id="LSRX01000048">
    <property type="protein sequence ID" value="OLQ12158.1"/>
    <property type="molecule type" value="Genomic_DNA"/>
</dbReference>
<dbReference type="InterPro" id="IPR027417">
    <property type="entry name" value="P-loop_NTPase"/>
</dbReference>
<keyword evidence="4" id="KW-0067">ATP-binding</keyword>
<feature type="domain" description="Helicase ATP-binding" evidence="3">
    <location>
        <begin position="371"/>
        <end position="449"/>
    </location>
</feature>
<name>A0A1Q9EXJ2_SYMMI</name>
<gene>
    <name evidence="4" type="primary">CHD1L</name>
    <name evidence="4" type="ORF">AK812_SmicGene3972</name>
</gene>
<evidence type="ECO:0000256" key="1">
    <source>
        <dbReference type="SAM" id="MobiDB-lite"/>
    </source>
</evidence>
<dbReference type="InterPro" id="IPR014001">
    <property type="entry name" value="Helicase_ATP-bd"/>
</dbReference>
<keyword evidence="5" id="KW-1185">Reference proteome</keyword>
<dbReference type="SUPFAM" id="SSF52540">
    <property type="entry name" value="P-loop containing nucleoside triphosphate hydrolases"/>
    <property type="match status" value="1"/>
</dbReference>
<keyword evidence="2" id="KW-0732">Signal</keyword>
<dbReference type="InterPro" id="IPR000330">
    <property type="entry name" value="SNF2_N"/>
</dbReference>
<dbReference type="AlphaFoldDB" id="A0A1Q9EXJ2"/>
<feature type="region of interest" description="Disordered" evidence="1">
    <location>
        <begin position="932"/>
        <end position="951"/>
    </location>
</feature>